<name>C1N3R0_MICPC</name>
<evidence type="ECO:0000313" key="7">
    <source>
        <dbReference type="Proteomes" id="UP000001876"/>
    </source>
</evidence>
<dbReference type="GO" id="GO:0005759">
    <property type="term" value="C:mitochondrial matrix"/>
    <property type="evidence" value="ECO:0007669"/>
    <property type="project" value="TreeGrafter"/>
</dbReference>
<comment type="subcellular location">
    <subcellularLocation>
        <location evidence="1">Mitochondrion</location>
    </subcellularLocation>
</comment>
<dbReference type="Proteomes" id="UP000001876">
    <property type="component" value="Unassembled WGS sequence"/>
</dbReference>
<proteinExistence type="predicted"/>
<evidence type="ECO:0000259" key="5">
    <source>
        <dbReference type="Pfam" id="PF25455"/>
    </source>
</evidence>
<dbReference type="GeneID" id="9687858"/>
<dbReference type="PANTHER" id="PTHR22602:SF0">
    <property type="entry name" value="TRANSFERASE CAF17, MITOCHONDRIAL-RELATED"/>
    <property type="match status" value="1"/>
</dbReference>
<organism evidence="7">
    <name type="scientific">Micromonas pusilla (strain CCMP1545)</name>
    <name type="common">Picoplanktonic green alga</name>
    <dbReference type="NCBI Taxonomy" id="564608"/>
    <lineage>
        <taxon>Eukaryota</taxon>
        <taxon>Viridiplantae</taxon>
        <taxon>Chlorophyta</taxon>
        <taxon>Mamiellophyceae</taxon>
        <taxon>Mamiellales</taxon>
        <taxon>Mamiellaceae</taxon>
        <taxon>Micromonas</taxon>
    </lineage>
</organism>
<dbReference type="Gene3D" id="3.30.1360.120">
    <property type="entry name" value="Probable tRNA modification gtpase trme, domain 1"/>
    <property type="match status" value="2"/>
</dbReference>
<evidence type="ECO:0000256" key="2">
    <source>
        <dbReference type="ARBA" id="ARBA00022946"/>
    </source>
</evidence>
<feature type="compositionally biased region" description="Gly residues" evidence="4">
    <location>
        <begin position="172"/>
        <end position="181"/>
    </location>
</feature>
<gene>
    <name evidence="6" type="ORF">MICPUCDRAFT_42245</name>
</gene>
<protein>
    <submittedName>
        <fullName evidence="6">Predicted protein</fullName>
    </submittedName>
</protein>
<dbReference type="InterPro" id="IPR027266">
    <property type="entry name" value="TrmE/GcvT-like"/>
</dbReference>
<dbReference type="eggNOG" id="KOG2929">
    <property type="taxonomic scope" value="Eukaryota"/>
</dbReference>
<evidence type="ECO:0000256" key="4">
    <source>
        <dbReference type="SAM" id="MobiDB-lite"/>
    </source>
</evidence>
<keyword evidence="2" id="KW-0809">Transit peptide</keyword>
<reference evidence="6 7" key="1">
    <citation type="journal article" date="2009" name="Science">
        <title>Green evolution and dynamic adaptations revealed by genomes of the marine picoeukaryotes Micromonas.</title>
        <authorList>
            <person name="Worden A.Z."/>
            <person name="Lee J.H."/>
            <person name="Mock T."/>
            <person name="Rouze P."/>
            <person name="Simmons M.P."/>
            <person name="Aerts A.L."/>
            <person name="Allen A.E."/>
            <person name="Cuvelier M.L."/>
            <person name="Derelle E."/>
            <person name="Everett M.V."/>
            <person name="Foulon E."/>
            <person name="Grimwood J."/>
            <person name="Gundlach H."/>
            <person name="Henrissat B."/>
            <person name="Napoli C."/>
            <person name="McDonald S.M."/>
            <person name="Parker M.S."/>
            <person name="Rombauts S."/>
            <person name="Salamov A."/>
            <person name="Von Dassow P."/>
            <person name="Badger J.H."/>
            <person name="Coutinho P.M."/>
            <person name="Demir E."/>
            <person name="Dubchak I."/>
            <person name="Gentemann C."/>
            <person name="Eikrem W."/>
            <person name="Gready J.E."/>
            <person name="John U."/>
            <person name="Lanier W."/>
            <person name="Lindquist E.A."/>
            <person name="Lucas S."/>
            <person name="Mayer K.F."/>
            <person name="Moreau H."/>
            <person name="Not F."/>
            <person name="Otillar R."/>
            <person name="Panaud O."/>
            <person name="Pangilinan J."/>
            <person name="Paulsen I."/>
            <person name="Piegu B."/>
            <person name="Poliakov A."/>
            <person name="Robbens S."/>
            <person name="Schmutz J."/>
            <person name="Toulza E."/>
            <person name="Wyss T."/>
            <person name="Zelensky A."/>
            <person name="Zhou K."/>
            <person name="Armbrust E.V."/>
            <person name="Bhattacharya D."/>
            <person name="Goodenough U.W."/>
            <person name="Van de Peer Y."/>
            <person name="Grigoriev I.V."/>
        </authorList>
    </citation>
    <scope>NUCLEOTIDE SEQUENCE [LARGE SCALE GENOMIC DNA]</scope>
    <source>
        <strain evidence="6 7">CCMP1545</strain>
    </source>
</reference>
<dbReference type="InterPro" id="IPR057460">
    <property type="entry name" value="CAF17_C"/>
</dbReference>
<evidence type="ECO:0000256" key="3">
    <source>
        <dbReference type="ARBA" id="ARBA00023128"/>
    </source>
</evidence>
<feature type="domain" description="CAF17 C-terminal" evidence="5">
    <location>
        <begin position="262"/>
        <end position="354"/>
    </location>
</feature>
<dbReference type="InterPro" id="IPR017703">
    <property type="entry name" value="YgfZ/GCV_T_CS"/>
</dbReference>
<feature type="region of interest" description="Disordered" evidence="4">
    <location>
        <begin position="171"/>
        <end position="202"/>
    </location>
</feature>
<dbReference type="AlphaFoldDB" id="C1N3R0"/>
<keyword evidence="3" id="KW-0496">Mitochondrion</keyword>
<dbReference type="InterPro" id="IPR045179">
    <property type="entry name" value="YgfZ/GcvT"/>
</dbReference>
<dbReference type="Pfam" id="PF25455">
    <property type="entry name" value="Beta-barrel_CAF17_C"/>
    <property type="match status" value="1"/>
</dbReference>
<evidence type="ECO:0000313" key="6">
    <source>
        <dbReference type="EMBL" id="EEH53237.1"/>
    </source>
</evidence>
<dbReference type="STRING" id="564608.C1N3R0"/>
<dbReference type="OrthoDB" id="498687at2759"/>
<dbReference type="GO" id="GO:0016226">
    <property type="term" value="P:iron-sulfur cluster assembly"/>
    <property type="evidence" value="ECO:0007669"/>
    <property type="project" value="TreeGrafter"/>
</dbReference>
<dbReference type="SUPFAM" id="SSF103025">
    <property type="entry name" value="Folate-binding domain"/>
    <property type="match status" value="1"/>
</dbReference>
<feature type="region of interest" description="Disordered" evidence="4">
    <location>
        <begin position="342"/>
        <end position="363"/>
    </location>
</feature>
<evidence type="ECO:0000256" key="1">
    <source>
        <dbReference type="ARBA" id="ARBA00004173"/>
    </source>
</evidence>
<dbReference type="OMA" id="MDRLHGV"/>
<feature type="region of interest" description="Disordered" evidence="4">
    <location>
        <begin position="284"/>
        <end position="303"/>
    </location>
</feature>
<sequence>MTGRLAVGAALASRRVLRIGGEDALSLLQRVVTNDVRPLASPGAAPVYAALQNAHGRLEHDVFLHREMMSAAGGVSGALLADLPSDGFDAALALLMKLRLRAAVTLDDVGDDHAVVVAAADDDGEEGGRGTSVLPARFQFLPVDPRWVGLGRRGVLPAAAVAALLGSASPCGRGGSGGSDGGDASTSTSESESRSIDPFDGGGDAAYRRHRYLRGVAEGTAELATRLPLECNLEGLHGVSFDKGCYIGQELTARTHFVGVVRKRLAPIAFRSAEDAAAALASGGTVHSSAAAGPSGSKRERGGVGKVVAVEGDVGLAMMRVAAIGSDARMWATVDGGGEVEIETPASAPSWWPKEWTDAAERS</sequence>
<accession>C1N3R0</accession>
<dbReference type="RefSeq" id="XP_003062418.1">
    <property type="nucleotide sequence ID" value="XM_003062372.1"/>
</dbReference>
<dbReference type="PANTHER" id="PTHR22602">
    <property type="entry name" value="TRANSFERASE CAF17, MITOCHONDRIAL-RELATED"/>
    <property type="match status" value="1"/>
</dbReference>
<dbReference type="EMBL" id="GG663746">
    <property type="protein sequence ID" value="EEH53237.1"/>
    <property type="molecule type" value="Genomic_DNA"/>
</dbReference>
<dbReference type="NCBIfam" id="TIGR03317">
    <property type="entry name" value="ygfZ_signature"/>
    <property type="match status" value="1"/>
</dbReference>
<keyword evidence="7" id="KW-1185">Reference proteome</keyword>
<dbReference type="KEGG" id="mpp:MICPUCDRAFT_42245"/>